<feature type="transmembrane region" description="Helical" evidence="9">
    <location>
        <begin position="430"/>
        <end position="454"/>
    </location>
</feature>
<organism evidence="11 12">
    <name type="scientific">Strongyloides stercoralis</name>
    <name type="common">Threadworm</name>
    <dbReference type="NCBI Taxonomy" id="6248"/>
    <lineage>
        <taxon>Eukaryota</taxon>
        <taxon>Metazoa</taxon>
        <taxon>Ecdysozoa</taxon>
        <taxon>Nematoda</taxon>
        <taxon>Chromadorea</taxon>
        <taxon>Rhabditida</taxon>
        <taxon>Tylenchina</taxon>
        <taxon>Panagrolaimomorpha</taxon>
        <taxon>Strongyloidoidea</taxon>
        <taxon>Strongyloididae</taxon>
        <taxon>Strongyloides</taxon>
    </lineage>
</organism>
<evidence type="ECO:0000256" key="3">
    <source>
        <dbReference type="ARBA" id="ARBA00022475"/>
    </source>
</evidence>
<dbReference type="GO" id="GO:0006897">
    <property type="term" value="P:endocytosis"/>
    <property type="evidence" value="ECO:0007669"/>
    <property type="project" value="TreeGrafter"/>
</dbReference>
<name>A0AAF5I270_STRER</name>
<keyword evidence="3" id="KW-1003">Cell membrane</keyword>
<keyword evidence="7" id="KW-0325">Glycoprotein</keyword>
<dbReference type="SMART" id="SM00289">
    <property type="entry name" value="WR1"/>
    <property type="match status" value="2"/>
</dbReference>
<feature type="transmembrane region" description="Helical" evidence="9">
    <location>
        <begin position="921"/>
        <end position="944"/>
    </location>
</feature>
<dbReference type="Gene3D" id="1.20.1640.10">
    <property type="entry name" value="Multidrug efflux transporter AcrB transmembrane domain"/>
    <property type="match status" value="2"/>
</dbReference>
<feature type="transmembrane region" description="Helical" evidence="9">
    <location>
        <begin position="351"/>
        <end position="378"/>
    </location>
</feature>
<evidence type="ECO:0000256" key="4">
    <source>
        <dbReference type="ARBA" id="ARBA00022692"/>
    </source>
</evidence>
<dbReference type="GO" id="GO:0005886">
    <property type="term" value="C:plasma membrane"/>
    <property type="evidence" value="ECO:0007669"/>
    <property type="project" value="UniProtKB-SubCell"/>
</dbReference>
<evidence type="ECO:0000313" key="11">
    <source>
        <dbReference type="Proteomes" id="UP000035681"/>
    </source>
</evidence>
<keyword evidence="11" id="KW-1185">Reference proteome</keyword>
<feature type="transmembrane region" description="Helical" evidence="9">
    <location>
        <begin position="325"/>
        <end position="345"/>
    </location>
</feature>
<feature type="domain" description="SSD" evidence="10">
    <location>
        <begin position="295"/>
        <end position="452"/>
    </location>
</feature>
<dbReference type="InterPro" id="IPR003392">
    <property type="entry name" value="PTHD_SSD"/>
</dbReference>
<evidence type="ECO:0000259" key="10">
    <source>
        <dbReference type="PROSITE" id="PS50156"/>
    </source>
</evidence>
<comment type="subcellular location">
    <subcellularLocation>
        <location evidence="1">Cell membrane</location>
        <topology evidence="1">Multi-pass membrane protein</topology>
    </subcellularLocation>
</comment>
<feature type="transmembrane region" description="Helical" evidence="9">
    <location>
        <begin position="847"/>
        <end position="868"/>
    </location>
</feature>
<dbReference type="WBParaSite" id="TCONS_00011384.p1">
    <property type="protein sequence ID" value="TCONS_00011384.p1"/>
    <property type="gene ID" value="XLOC_005735"/>
</dbReference>
<evidence type="ECO:0000256" key="9">
    <source>
        <dbReference type="SAM" id="Phobius"/>
    </source>
</evidence>
<proteinExistence type="inferred from homology"/>
<dbReference type="SUPFAM" id="SSF82866">
    <property type="entry name" value="Multidrug efflux transporter AcrB transmembrane domain"/>
    <property type="match status" value="2"/>
</dbReference>
<feature type="transmembrane region" description="Helical" evidence="9">
    <location>
        <begin position="21"/>
        <end position="43"/>
    </location>
</feature>
<feature type="transmembrane region" description="Helical" evidence="9">
    <location>
        <begin position="290"/>
        <end position="309"/>
    </location>
</feature>
<evidence type="ECO:0000256" key="1">
    <source>
        <dbReference type="ARBA" id="ARBA00004651"/>
    </source>
</evidence>
<accession>A0AAF5I270</accession>
<reference evidence="12" key="1">
    <citation type="submission" date="2024-02" db="UniProtKB">
        <authorList>
            <consortium name="WormBaseParasite"/>
        </authorList>
    </citation>
    <scope>IDENTIFICATION</scope>
</reference>
<evidence type="ECO:0000256" key="6">
    <source>
        <dbReference type="ARBA" id="ARBA00023136"/>
    </source>
</evidence>
<feature type="transmembrane region" description="Helical" evidence="9">
    <location>
        <begin position="398"/>
        <end position="418"/>
    </location>
</feature>
<evidence type="ECO:0000313" key="12">
    <source>
        <dbReference type="WBParaSite" id="TCONS_00011384.p1"/>
    </source>
</evidence>
<dbReference type="PANTHER" id="PTHR10796">
    <property type="entry name" value="PATCHED-RELATED"/>
    <property type="match status" value="1"/>
</dbReference>
<feature type="region of interest" description="Disordered" evidence="8">
    <location>
        <begin position="1116"/>
        <end position="1140"/>
    </location>
</feature>
<dbReference type="GO" id="GO:0030659">
    <property type="term" value="C:cytoplasmic vesicle membrane"/>
    <property type="evidence" value="ECO:0007669"/>
    <property type="project" value="TreeGrafter"/>
</dbReference>
<dbReference type="Proteomes" id="UP000035681">
    <property type="component" value="Unplaced"/>
</dbReference>
<keyword evidence="5 9" id="KW-1133">Transmembrane helix</keyword>
<evidence type="ECO:0000256" key="5">
    <source>
        <dbReference type="ARBA" id="ARBA00022989"/>
    </source>
</evidence>
<comment type="similarity">
    <text evidence="2">Belongs to the patched family.</text>
</comment>
<keyword evidence="4 9" id="KW-0812">Transmembrane</keyword>
<dbReference type="GO" id="GO:0018996">
    <property type="term" value="P:molting cycle, collagen and cuticulin-based cuticle"/>
    <property type="evidence" value="ECO:0007669"/>
    <property type="project" value="TreeGrafter"/>
</dbReference>
<feature type="transmembrane region" description="Helical" evidence="9">
    <location>
        <begin position="888"/>
        <end position="909"/>
    </location>
</feature>
<feature type="compositionally biased region" description="Acidic residues" evidence="8">
    <location>
        <begin position="1120"/>
        <end position="1137"/>
    </location>
</feature>
<dbReference type="PANTHER" id="PTHR10796:SF191">
    <property type="entry name" value="SSD DOMAIN-CONTAINING PROTEIN"/>
    <property type="match status" value="1"/>
</dbReference>
<sequence length="1232" mass="140680">MSFDTLIHKIFFRWGLIVHNYKFFFLILPLLLTTFLSYGFVWLKEQTTIDPQYVFSPDDATWRKEYGALKEHWPLDETRFYPGKNYDLHGYIDVIIAVKKDSNNRRPNILTKKNIMEVHNINNFIIYNLTVPIEHDGKIYQATYTDLCMTYDWKCFLNDHIDVLLPKEQHLGTFQGEIRKFAEEIFNTELKITYPIGWRGTEPIYFGALIGGPHLIDDEGHFNYAKAIRLTYNVREENVGNVSYVWRKKVASFLANKNMDKNEVLEFGLYHNESLPEGLQQVADTLTPQFVLMSTMLFVVCMLCSIVIYNHKKVFGIDWVRSKPLVGFAGILCPLLATASSWGLALWCGEYYNAIVNISPFIIICIGIDDLFIMMTAWHRTNPDLSTARRMGETLSEAAVAITITSATDMLTFGIGISTSLPGVRLFCLYTFWGVTFTYIYQITFFAALMGYAGDLETQGLHSMIFKKAISFDKANTIGKRIFLAGSISRKESHQKIRRIPNQKLDHISVCESQKSLPPPIQESKIVKLKKSISKYFSKFETAYDTSDEFINSHPETDTFVSKFFRKIYGPILIHPKSKKYVLGMYLVYILTALFGCTQIKEGLNPKNLILGDFYLAKFYELIEETFWEEGLQVQVVLNNPPNFFNATEKKLFDEMLNEFEDTPYTMRHNATMLFLPSFEAKMNEDYELLNIPYPNSTKEWYSRCREWVISSGGRKLWEKDMHWKSNNESSEDYFNLIAIRFQIGLKNYKTPTDHTFSCKMMRDIASKYPTFNITTFHEYYPFADQYLELKPALIRNCLLAVACMLIVSIIMIPNYGAAYILVYAIISIDIGVLGYMALWNINLESVSMITVIMSIGFSVDLSAHIVYAYVCSEGNSNKKAITALETLGWPVFLGAFTTILGIMTLAFVDAHIVKIFFKVTFLVITFSMIHGLIFLPTTLIVFLPSHGHDNTSGKNSIHPLDKIHDLNQLIHTRELIIFIYSWGFYGPQPPPPPPQKNFIPYVPNNNLALGYPTAYGLGHGFINKNNRGDSVTSDTLTSNSFPIRCSNGGAHIGNCRLDVDAICKALGGVCINSACCTVPFTETINKEYSGSIIKKPLSMIDIEIINEKPKIKNKKKSIEEDDDYEEEEEEDDNNESIEEKLDQIKTIDFEMKQKLMELKELYKLIDENKAKLLSPPSTTVIPKSDFANIDTSLTSKTICKSGMKPIGPCVDNSTCPINYICEKNAICCFQI</sequence>
<evidence type="ECO:0000256" key="8">
    <source>
        <dbReference type="SAM" id="MobiDB-lite"/>
    </source>
</evidence>
<dbReference type="InterPro" id="IPR051697">
    <property type="entry name" value="Patched_domain-protein"/>
</dbReference>
<dbReference type="InterPro" id="IPR006150">
    <property type="entry name" value="Cys_repeat_1"/>
</dbReference>
<evidence type="ECO:0000256" key="2">
    <source>
        <dbReference type="ARBA" id="ARBA00005585"/>
    </source>
</evidence>
<dbReference type="PROSITE" id="PS50156">
    <property type="entry name" value="SSD"/>
    <property type="match status" value="1"/>
</dbReference>
<dbReference type="Pfam" id="PF02460">
    <property type="entry name" value="Patched"/>
    <property type="match status" value="1"/>
</dbReference>
<dbReference type="FunFam" id="1.20.1640.10:FF:000013">
    <property type="entry name" value="PaTched Related family"/>
    <property type="match status" value="1"/>
</dbReference>
<keyword evidence="6 9" id="KW-0472">Membrane</keyword>
<feature type="transmembrane region" description="Helical" evidence="9">
    <location>
        <begin position="819"/>
        <end position="840"/>
    </location>
</feature>
<feature type="transmembrane region" description="Helical" evidence="9">
    <location>
        <begin position="794"/>
        <end position="813"/>
    </location>
</feature>
<evidence type="ECO:0000256" key="7">
    <source>
        <dbReference type="ARBA" id="ARBA00023180"/>
    </source>
</evidence>
<dbReference type="InterPro" id="IPR000731">
    <property type="entry name" value="SSD"/>
</dbReference>
<dbReference type="AlphaFoldDB" id="A0AAF5I270"/>
<protein>
    <recommendedName>
        <fullName evidence="10">SSD domain-containing protein</fullName>
    </recommendedName>
</protein>